<protein>
    <submittedName>
        <fullName evidence="1">Uncharacterized protein</fullName>
    </submittedName>
</protein>
<dbReference type="AlphaFoldDB" id="S7ZHG0"/>
<reference evidence="1 2" key="1">
    <citation type="journal article" date="2013" name="PLoS ONE">
        <title>Genomic and secretomic analyses reveal unique features of the lignocellulolytic enzyme system of Penicillium decumbens.</title>
        <authorList>
            <person name="Liu G."/>
            <person name="Zhang L."/>
            <person name="Wei X."/>
            <person name="Zou G."/>
            <person name="Qin Y."/>
            <person name="Ma L."/>
            <person name="Li J."/>
            <person name="Zheng H."/>
            <person name="Wang S."/>
            <person name="Wang C."/>
            <person name="Xun L."/>
            <person name="Zhao G.-P."/>
            <person name="Zhou Z."/>
            <person name="Qu Y."/>
        </authorList>
    </citation>
    <scope>NUCLEOTIDE SEQUENCE [LARGE SCALE GENOMIC DNA]</scope>
    <source>
        <strain evidence="2">114-2 / CGMCC 5302</strain>
    </source>
</reference>
<dbReference type="HOGENOM" id="CLU_2360402_0_0_1"/>
<evidence type="ECO:0000313" key="1">
    <source>
        <dbReference type="EMBL" id="EPS29699.1"/>
    </source>
</evidence>
<gene>
    <name evidence="1" type="ORF">PDE_04649</name>
</gene>
<proteinExistence type="predicted"/>
<evidence type="ECO:0000313" key="2">
    <source>
        <dbReference type="Proteomes" id="UP000019376"/>
    </source>
</evidence>
<accession>S7ZHG0</accession>
<name>S7ZHG0_PENO1</name>
<organism evidence="1 2">
    <name type="scientific">Penicillium oxalicum (strain 114-2 / CGMCC 5302)</name>
    <name type="common">Penicillium decumbens</name>
    <dbReference type="NCBI Taxonomy" id="933388"/>
    <lineage>
        <taxon>Eukaryota</taxon>
        <taxon>Fungi</taxon>
        <taxon>Dikarya</taxon>
        <taxon>Ascomycota</taxon>
        <taxon>Pezizomycotina</taxon>
        <taxon>Eurotiomycetes</taxon>
        <taxon>Eurotiomycetidae</taxon>
        <taxon>Eurotiales</taxon>
        <taxon>Aspergillaceae</taxon>
        <taxon>Penicillium</taxon>
    </lineage>
</organism>
<keyword evidence="2" id="KW-1185">Reference proteome</keyword>
<dbReference type="Proteomes" id="UP000019376">
    <property type="component" value="Unassembled WGS sequence"/>
</dbReference>
<sequence>MKGSKWHPRWKVGEYLTSGARHADKAMWPSSPIAAAIGQLAAPEGDDPVRLLQTLANVANETSLVAMVAKKNPAHYKRTNRIPCLYTQAAEMLKGR</sequence>
<dbReference type="EMBL" id="KB644412">
    <property type="protein sequence ID" value="EPS29699.1"/>
    <property type="molecule type" value="Genomic_DNA"/>
</dbReference>